<proteinExistence type="predicted"/>
<sequence>MTHKVSLNSLVLDFKRANEGKGVQAQRALTGLVAFSLAYNADMPDNGPYGSNEVSQIKLRPLMKNVVSDVNELYCVDLGTIEDLTVALFCNRYDSAWGGRRAIENFSVREIFNEALGDDVWNTINLWLERFVDAVKFYMDETRGKLS</sequence>
<dbReference type="EMBL" id="AAMIYH010000015">
    <property type="protein sequence ID" value="EDH8303013.1"/>
    <property type="molecule type" value="Genomic_DNA"/>
</dbReference>
<reference evidence="1" key="1">
    <citation type="submission" date="2018-07" db="EMBL/GenBank/DDBJ databases">
        <authorList>
            <person name="Ashton P.M."/>
            <person name="Dallman T."/>
            <person name="Nair S."/>
            <person name="De Pinna E."/>
            <person name="Peters T."/>
            <person name="Grant K."/>
        </authorList>
    </citation>
    <scope>NUCLEOTIDE SEQUENCE</scope>
    <source>
        <strain evidence="1">368335</strain>
    </source>
</reference>
<gene>
    <name evidence="1" type="ORF">CB695_16200</name>
</gene>
<name>A0A635R8M4_SALET</name>
<accession>A0A635R8M4</accession>
<dbReference type="AlphaFoldDB" id="A0A635R8M4"/>
<evidence type="ECO:0000313" key="1">
    <source>
        <dbReference type="EMBL" id="EDH8303013.1"/>
    </source>
</evidence>
<organism evidence="1">
    <name type="scientific">Salmonella enterica subsp. enterica serovar Chester</name>
    <dbReference type="NCBI Taxonomy" id="149386"/>
    <lineage>
        <taxon>Bacteria</taxon>
        <taxon>Pseudomonadati</taxon>
        <taxon>Pseudomonadota</taxon>
        <taxon>Gammaproteobacteria</taxon>
        <taxon>Enterobacterales</taxon>
        <taxon>Enterobacteriaceae</taxon>
        <taxon>Salmonella</taxon>
    </lineage>
</organism>
<protein>
    <submittedName>
        <fullName evidence="1">Uncharacterized protein</fullName>
    </submittedName>
</protein>
<comment type="caution">
    <text evidence="1">The sequence shown here is derived from an EMBL/GenBank/DDBJ whole genome shotgun (WGS) entry which is preliminary data.</text>
</comment>